<dbReference type="SUPFAM" id="SSF48179">
    <property type="entry name" value="6-phosphogluconate dehydrogenase C-terminal domain-like"/>
    <property type="match status" value="1"/>
</dbReference>
<dbReference type="InterPro" id="IPR013328">
    <property type="entry name" value="6PGD_dom2"/>
</dbReference>
<proteinExistence type="inferred from homology"/>
<dbReference type="GO" id="GO:0015940">
    <property type="term" value="P:pantothenate biosynthetic process"/>
    <property type="evidence" value="ECO:0007669"/>
    <property type="project" value="UniProtKB-UniPathway"/>
</dbReference>
<comment type="catalytic activity">
    <reaction evidence="9 10">
        <text>(R)-pantoate + NADP(+) = 2-dehydropantoate + NADPH + H(+)</text>
        <dbReference type="Rhea" id="RHEA:16233"/>
        <dbReference type="ChEBI" id="CHEBI:11561"/>
        <dbReference type="ChEBI" id="CHEBI:15378"/>
        <dbReference type="ChEBI" id="CHEBI:15980"/>
        <dbReference type="ChEBI" id="CHEBI:57783"/>
        <dbReference type="ChEBI" id="CHEBI:58349"/>
        <dbReference type="EC" id="1.1.1.169"/>
    </reaction>
</comment>
<evidence type="ECO:0000313" key="17">
    <source>
        <dbReference type="Proteomes" id="UP000572988"/>
    </source>
</evidence>
<evidence type="ECO:0000259" key="12">
    <source>
        <dbReference type="Pfam" id="PF08546"/>
    </source>
</evidence>
<feature type="domain" description="Ketopantoate reductase N-terminal" evidence="11">
    <location>
        <begin position="4"/>
        <end position="154"/>
    </location>
</feature>
<dbReference type="Gene3D" id="1.10.1040.10">
    <property type="entry name" value="N-(1-d-carboxylethyl)-l-norvaline Dehydrogenase, domain 2"/>
    <property type="match status" value="1"/>
</dbReference>
<evidence type="ECO:0000256" key="6">
    <source>
        <dbReference type="ARBA" id="ARBA00022857"/>
    </source>
</evidence>
<dbReference type="InterPro" id="IPR013332">
    <property type="entry name" value="KPR_N"/>
</dbReference>
<dbReference type="EMBL" id="UHEF01000001">
    <property type="protein sequence ID" value="SUM86562.1"/>
    <property type="molecule type" value="Genomic_DNA"/>
</dbReference>
<dbReference type="GeneID" id="93789057"/>
<evidence type="ECO:0000259" key="11">
    <source>
        <dbReference type="Pfam" id="PF02558"/>
    </source>
</evidence>
<dbReference type="InterPro" id="IPR013752">
    <property type="entry name" value="KPA_reductase"/>
</dbReference>
<comment type="catalytic activity">
    <reaction evidence="8">
        <text>6-phospho-D-gluconate + NADP(+) = D-ribulose 5-phosphate + CO2 + NADPH</text>
        <dbReference type="Rhea" id="RHEA:10116"/>
        <dbReference type="ChEBI" id="CHEBI:16526"/>
        <dbReference type="ChEBI" id="CHEBI:57783"/>
        <dbReference type="ChEBI" id="CHEBI:58121"/>
        <dbReference type="ChEBI" id="CHEBI:58349"/>
        <dbReference type="ChEBI" id="CHEBI:58759"/>
        <dbReference type="EC" id="1.1.1.44"/>
    </reaction>
</comment>
<keyword evidence="6 10" id="KW-0521">NADP</keyword>
<gene>
    <name evidence="15" type="primary">panE_3</name>
    <name evidence="14" type="ORF">C1O36_05230</name>
    <name evidence="15" type="ORF">NCTC12218_00307</name>
</gene>
<dbReference type="InterPro" id="IPR050838">
    <property type="entry name" value="Ketopantoate_reductase"/>
</dbReference>
<dbReference type="NCBIfam" id="TIGR00745">
    <property type="entry name" value="apbA_panE"/>
    <property type="match status" value="1"/>
</dbReference>
<evidence type="ECO:0000313" key="16">
    <source>
        <dbReference type="Proteomes" id="UP000264146"/>
    </source>
</evidence>
<dbReference type="EC" id="1.1.1.169" evidence="10"/>
<dbReference type="GO" id="GO:0050661">
    <property type="term" value="F:NADP binding"/>
    <property type="evidence" value="ECO:0007669"/>
    <property type="project" value="TreeGrafter"/>
</dbReference>
<dbReference type="Proteomes" id="UP000572988">
    <property type="component" value="Unassembled WGS sequence"/>
</dbReference>
<keyword evidence="17" id="KW-1185">Reference proteome</keyword>
<comment type="pathway">
    <text evidence="2 10">Cofactor biosynthesis; (R)-pantothenate biosynthesis; (R)-pantoate from 3-methyl-2-oxobutanoate: step 2/2.</text>
</comment>
<evidence type="ECO:0000256" key="10">
    <source>
        <dbReference type="RuleBase" id="RU362068"/>
    </source>
</evidence>
<name>A0A7Z7VWV0_STASC</name>
<reference evidence="15" key="2">
    <citation type="submission" date="2018-06" db="EMBL/GenBank/DDBJ databases">
        <authorList>
            <consortium name="Pathogen Informatics"/>
            <person name="Doyle S."/>
        </authorList>
    </citation>
    <scope>NUCLEOTIDE SEQUENCE [LARGE SCALE GENOMIC DNA]</scope>
    <source>
        <strain evidence="15">NCTC12218</strain>
    </source>
</reference>
<sequence length="311" mass="35094">MNKIAIAGAGAMGGRIGSQIKKAGYDVTLIDTWEEHVNQINEHGLEIETETDTYTIQIPALLPQNVNEAYDLVIILTKSMKSEEMLQTLYDRNALHSDTALLTMMNGLGHDERFSKIVPQTQIFLAVTMWTAGMRGPGKLLLEGTGSIEFQRADGQADHRTEVIHQIFNDAQLNATISDNVFKSIWSKATVNSVVNPLCTILNKTIYEFGSYVHSREMIQPIIDEIVAVAHGRGVELDPQLLLQKIEDSYPKETQGLHYPSMHQDLYNRRYTEVDYLNGQISQYGRELGIPTPNNDMLTHLIHQLEMKWVQ</sequence>
<dbReference type="AlphaFoldDB" id="A0A7Z7VWV0"/>
<reference evidence="13 16" key="3">
    <citation type="submission" date="2020-11" db="EMBL/GenBank/DDBJ databases">
        <authorList>
            <consortium name="Pathogen Informatics"/>
        </authorList>
    </citation>
    <scope>NUCLEOTIDE SEQUENCE [LARGE SCALE GENOMIC DNA]</scope>
    <source>
        <strain evidence="13 16">NCTC12218</strain>
    </source>
</reference>
<evidence type="ECO:0000256" key="5">
    <source>
        <dbReference type="ARBA" id="ARBA00022655"/>
    </source>
</evidence>
<accession>A0A7Z7VWV0</accession>
<keyword evidence="7 10" id="KW-0560">Oxidoreductase</keyword>
<dbReference type="RefSeq" id="WP_016426017.1">
    <property type="nucleotide sequence ID" value="NZ_CABKRV010000002.1"/>
</dbReference>
<dbReference type="SUPFAM" id="SSF51735">
    <property type="entry name" value="NAD(P)-binding Rossmann-fold domains"/>
    <property type="match status" value="1"/>
</dbReference>
<evidence type="ECO:0000313" key="15">
    <source>
        <dbReference type="EMBL" id="SUM86562.1"/>
    </source>
</evidence>
<dbReference type="InterPro" id="IPR008927">
    <property type="entry name" value="6-PGluconate_DH-like_C_sf"/>
</dbReference>
<dbReference type="GO" id="GO:0008677">
    <property type="term" value="F:2-dehydropantoate 2-reductase activity"/>
    <property type="evidence" value="ECO:0007669"/>
    <property type="project" value="UniProtKB-EC"/>
</dbReference>
<dbReference type="GO" id="GO:0004616">
    <property type="term" value="F:phosphogluconate dehydrogenase (decarboxylating) activity"/>
    <property type="evidence" value="ECO:0007669"/>
    <property type="project" value="UniProtKB-EC"/>
</dbReference>
<keyword evidence="5 10" id="KW-0566">Pantothenate biosynthesis</keyword>
<dbReference type="EMBL" id="POVK01000013">
    <property type="protein sequence ID" value="NHA33934.1"/>
    <property type="molecule type" value="Genomic_DNA"/>
</dbReference>
<evidence type="ECO:0000256" key="2">
    <source>
        <dbReference type="ARBA" id="ARBA00004994"/>
    </source>
</evidence>
<organism evidence="15">
    <name type="scientific">Staphylococcus schleiferi</name>
    <dbReference type="NCBI Taxonomy" id="1295"/>
    <lineage>
        <taxon>Bacteria</taxon>
        <taxon>Bacillati</taxon>
        <taxon>Bacillota</taxon>
        <taxon>Bacilli</taxon>
        <taxon>Bacillales</taxon>
        <taxon>Staphylococcaceae</taxon>
        <taxon>Staphylococcus</taxon>
    </lineage>
</organism>
<dbReference type="Gene3D" id="3.40.50.720">
    <property type="entry name" value="NAD(P)-binding Rossmann-like Domain"/>
    <property type="match status" value="1"/>
</dbReference>
<evidence type="ECO:0000256" key="4">
    <source>
        <dbReference type="ARBA" id="ARBA00019465"/>
    </source>
</evidence>
<dbReference type="Proteomes" id="UP000264146">
    <property type="component" value="Chromosome"/>
</dbReference>
<evidence type="ECO:0000313" key="13">
    <source>
        <dbReference type="EMBL" id="CAD7358724.1"/>
    </source>
</evidence>
<reference evidence="14 17" key="1">
    <citation type="submission" date="2018-01" db="EMBL/GenBank/DDBJ databases">
        <title>Complete genome sequence of Staphylococcus Scheliferi isolated from human.</title>
        <authorList>
            <person name="Abouelkhair M.A."/>
            <person name="Bemis D.A."/>
            <person name="Kania S.A."/>
        </authorList>
    </citation>
    <scope>NUCLEOTIDE SEQUENCE [LARGE SCALE GENOMIC DNA]</scope>
    <source>
        <strain evidence="14 17">ATCC 43808</strain>
    </source>
</reference>
<protein>
    <recommendedName>
        <fullName evidence="4 10">2-dehydropantoate 2-reductase</fullName>
        <ecNumber evidence="10">1.1.1.169</ecNumber>
    </recommendedName>
    <alternativeName>
        <fullName evidence="10">Ketopantoate reductase</fullName>
    </alternativeName>
</protein>
<dbReference type="InterPro" id="IPR003710">
    <property type="entry name" value="ApbA"/>
</dbReference>
<dbReference type="Pfam" id="PF08546">
    <property type="entry name" value="ApbA_C"/>
    <property type="match status" value="1"/>
</dbReference>
<evidence type="ECO:0000256" key="9">
    <source>
        <dbReference type="ARBA" id="ARBA00048793"/>
    </source>
</evidence>
<dbReference type="PANTHER" id="PTHR43765:SF2">
    <property type="entry name" value="2-DEHYDROPANTOATE 2-REDUCTASE"/>
    <property type="match status" value="1"/>
</dbReference>
<evidence type="ECO:0000256" key="8">
    <source>
        <dbReference type="ARBA" id="ARBA00048640"/>
    </source>
</evidence>
<evidence type="ECO:0000313" key="14">
    <source>
        <dbReference type="EMBL" id="NHA33934.1"/>
    </source>
</evidence>
<evidence type="ECO:0000256" key="3">
    <source>
        <dbReference type="ARBA" id="ARBA00007870"/>
    </source>
</evidence>
<dbReference type="PANTHER" id="PTHR43765">
    <property type="entry name" value="2-DEHYDROPANTOATE 2-REDUCTASE-RELATED"/>
    <property type="match status" value="1"/>
</dbReference>
<dbReference type="UniPathway" id="UPA00028">
    <property type="reaction ID" value="UER00004"/>
</dbReference>
<dbReference type="InterPro" id="IPR036291">
    <property type="entry name" value="NAD(P)-bd_dom_sf"/>
</dbReference>
<dbReference type="EMBL" id="LR962863">
    <property type="protein sequence ID" value="CAD7358724.1"/>
    <property type="molecule type" value="Genomic_DNA"/>
</dbReference>
<comment type="similarity">
    <text evidence="3 10">Belongs to the ketopantoate reductase family.</text>
</comment>
<comment type="function">
    <text evidence="1 10">Catalyzes the NADPH-dependent reduction of ketopantoate into pantoic acid.</text>
</comment>
<dbReference type="GO" id="GO:0005737">
    <property type="term" value="C:cytoplasm"/>
    <property type="evidence" value="ECO:0007669"/>
    <property type="project" value="TreeGrafter"/>
</dbReference>
<evidence type="ECO:0000256" key="1">
    <source>
        <dbReference type="ARBA" id="ARBA00002919"/>
    </source>
</evidence>
<evidence type="ECO:0000256" key="7">
    <source>
        <dbReference type="ARBA" id="ARBA00023002"/>
    </source>
</evidence>
<feature type="domain" description="Ketopantoate reductase C-terminal" evidence="12">
    <location>
        <begin position="181"/>
        <end position="306"/>
    </location>
</feature>
<dbReference type="Pfam" id="PF02558">
    <property type="entry name" value="ApbA"/>
    <property type="match status" value="1"/>
</dbReference>